<keyword evidence="2" id="KW-0560">Oxidoreductase</keyword>
<evidence type="ECO:0000313" key="5">
    <source>
        <dbReference type="EMBL" id="MDA0161343.1"/>
    </source>
</evidence>
<proteinExistence type="inferred from homology"/>
<dbReference type="InterPro" id="IPR036291">
    <property type="entry name" value="NAD(P)-bd_dom_sf"/>
</dbReference>
<comment type="similarity">
    <text evidence="1 3">Belongs to the short-chain dehydrogenases/reductases (SDR) family.</text>
</comment>
<dbReference type="InterPro" id="IPR002347">
    <property type="entry name" value="SDR_fam"/>
</dbReference>
<organism evidence="5 6">
    <name type="scientific">Solirubrobacter ginsenosidimutans</name>
    <dbReference type="NCBI Taxonomy" id="490573"/>
    <lineage>
        <taxon>Bacteria</taxon>
        <taxon>Bacillati</taxon>
        <taxon>Actinomycetota</taxon>
        <taxon>Thermoleophilia</taxon>
        <taxon>Solirubrobacterales</taxon>
        <taxon>Solirubrobacteraceae</taxon>
        <taxon>Solirubrobacter</taxon>
    </lineage>
</organism>
<comment type="caution">
    <text evidence="5">The sequence shown here is derived from an EMBL/GenBank/DDBJ whole genome shotgun (WGS) entry which is preliminary data.</text>
</comment>
<dbReference type="SUPFAM" id="SSF51735">
    <property type="entry name" value="NAD(P)-binding Rossmann-fold domains"/>
    <property type="match status" value="1"/>
</dbReference>
<name>A0A9X3MU62_9ACTN</name>
<sequence length="279" mass="29570">MALVTGAARGIGFATARALQERGATAVIVDLDARDAQRAAQAIGPRAIGFGADVTDLAAMQRVVTQTVKQRGSLDIVVANAGITPKPSSLRAMDPRLFDRVIEVNLLGVHRTVSAALPEVVAGGGHVVVTSSVYAFINGALHAPYAMSKAAVEQFGRALRAELVNHGASASVAYFGYIHTAAERDGFAERVGDSFEPTFPRGWLGPVGPDDAADAIVRGIERRAPRIFAPRRWVPMSILRGLVNPLLDRRTERNAMIQAIVRDADQIDPCVVAPAPNAP</sequence>
<evidence type="ECO:0000256" key="1">
    <source>
        <dbReference type="ARBA" id="ARBA00006484"/>
    </source>
</evidence>
<evidence type="ECO:0000313" key="6">
    <source>
        <dbReference type="Proteomes" id="UP001149140"/>
    </source>
</evidence>
<gene>
    <name evidence="5" type="ORF">OM076_13780</name>
</gene>
<accession>A0A9X3MU62</accession>
<keyword evidence="6" id="KW-1185">Reference proteome</keyword>
<reference evidence="5" key="1">
    <citation type="submission" date="2022-10" db="EMBL/GenBank/DDBJ databases">
        <title>The WGS of Solirubrobacter ginsenosidimutans DSM 21036.</title>
        <authorList>
            <person name="Jiang Z."/>
        </authorList>
    </citation>
    <scope>NUCLEOTIDE SEQUENCE</scope>
    <source>
        <strain evidence="5">DSM 21036</strain>
    </source>
</reference>
<dbReference type="PRINTS" id="PR00080">
    <property type="entry name" value="SDRFAMILY"/>
</dbReference>
<dbReference type="Pfam" id="PF00106">
    <property type="entry name" value="adh_short"/>
    <property type="match status" value="1"/>
</dbReference>
<dbReference type="AlphaFoldDB" id="A0A9X3MU62"/>
<dbReference type="CDD" id="cd05233">
    <property type="entry name" value="SDR_c"/>
    <property type="match status" value="1"/>
</dbReference>
<dbReference type="InterPro" id="IPR020904">
    <property type="entry name" value="Sc_DH/Rdtase_CS"/>
</dbReference>
<dbReference type="PANTHER" id="PTHR43008:SF4">
    <property type="entry name" value="CHAIN DEHYDROGENASE, PUTATIVE (AFU_ORTHOLOGUE AFUA_4G08710)-RELATED"/>
    <property type="match status" value="1"/>
</dbReference>
<dbReference type="GO" id="GO:0050664">
    <property type="term" value="F:oxidoreductase activity, acting on NAD(P)H, oxygen as acceptor"/>
    <property type="evidence" value="ECO:0007669"/>
    <property type="project" value="TreeGrafter"/>
</dbReference>
<dbReference type="InterPro" id="IPR057326">
    <property type="entry name" value="KR_dom"/>
</dbReference>
<dbReference type="PRINTS" id="PR00081">
    <property type="entry name" value="GDHRDH"/>
</dbReference>
<dbReference type="EMBL" id="JAPDOD010000011">
    <property type="protein sequence ID" value="MDA0161343.1"/>
    <property type="molecule type" value="Genomic_DNA"/>
</dbReference>
<evidence type="ECO:0000259" key="4">
    <source>
        <dbReference type="SMART" id="SM00822"/>
    </source>
</evidence>
<protein>
    <submittedName>
        <fullName evidence="5">SDR family NAD(P)-dependent oxidoreductase</fullName>
    </submittedName>
</protein>
<dbReference type="PANTHER" id="PTHR43008">
    <property type="entry name" value="BENZIL REDUCTASE"/>
    <property type="match status" value="1"/>
</dbReference>
<dbReference type="SMART" id="SM00822">
    <property type="entry name" value="PKS_KR"/>
    <property type="match status" value="1"/>
</dbReference>
<dbReference type="PROSITE" id="PS00061">
    <property type="entry name" value="ADH_SHORT"/>
    <property type="match status" value="1"/>
</dbReference>
<evidence type="ECO:0000256" key="3">
    <source>
        <dbReference type="RuleBase" id="RU000363"/>
    </source>
</evidence>
<dbReference type="Proteomes" id="UP001149140">
    <property type="component" value="Unassembled WGS sequence"/>
</dbReference>
<dbReference type="Gene3D" id="3.40.50.720">
    <property type="entry name" value="NAD(P)-binding Rossmann-like Domain"/>
    <property type="match status" value="1"/>
</dbReference>
<evidence type="ECO:0000256" key="2">
    <source>
        <dbReference type="ARBA" id="ARBA00023002"/>
    </source>
</evidence>
<feature type="domain" description="Ketoreductase" evidence="4">
    <location>
        <begin position="3"/>
        <end position="181"/>
    </location>
</feature>